<dbReference type="InterPro" id="IPR008476">
    <property type="entry name" value="PBDC1_metazoa/fungi"/>
</dbReference>
<dbReference type="STRING" id="225164.V4A3D9"/>
<organism evidence="2 3">
    <name type="scientific">Lottia gigantea</name>
    <name type="common">Giant owl limpet</name>
    <dbReference type="NCBI Taxonomy" id="225164"/>
    <lineage>
        <taxon>Eukaryota</taxon>
        <taxon>Metazoa</taxon>
        <taxon>Spiralia</taxon>
        <taxon>Lophotrochozoa</taxon>
        <taxon>Mollusca</taxon>
        <taxon>Gastropoda</taxon>
        <taxon>Patellogastropoda</taxon>
        <taxon>Lottioidea</taxon>
        <taxon>Lottiidae</taxon>
        <taxon>Lottia</taxon>
    </lineage>
</organism>
<evidence type="ECO:0000313" key="3">
    <source>
        <dbReference type="Proteomes" id="UP000030746"/>
    </source>
</evidence>
<feature type="domain" description="Polysaccharide biosynthesis" evidence="1">
    <location>
        <begin position="3"/>
        <end position="124"/>
    </location>
</feature>
<dbReference type="InterPro" id="IPR021148">
    <property type="entry name" value="Polysacc_synth_dom"/>
</dbReference>
<dbReference type="OrthoDB" id="10248897at2759"/>
<evidence type="ECO:0000259" key="1">
    <source>
        <dbReference type="Pfam" id="PF04669"/>
    </source>
</evidence>
<dbReference type="EMBL" id="KB201262">
    <property type="protein sequence ID" value="ESO98343.1"/>
    <property type="molecule type" value="Genomic_DNA"/>
</dbReference>
<proteinExistence type="predicted"/>
<dbReference type="CTD" id="20231101"/>
<dbReference type="GeneID" id="20231101"/>
<name>V4A3D9_LOTGI</name>
<sequence length="138" mass="16189">EDVELQWAIQASNHAETYFNIITAVDPTTLKLTKYDDEIYKKFKDEFPDFKIDVIDTEQLKSPEAKLKWRPFCEEFKEVEDYNYGSLLRLDATKDYSESNSIFALRIQFLAIEIARNREGLNSNLRFTKGQTEKSETS</sequence>
<dbReference type="KEGG" id="lgi:LOTGIDRAFT_114503"/>
<dbReference type="PANTHER" id="PTHR13410:SF9">
    <property type="entry name" value="PROTEIN PBDC1"/>
    <property type="match status" value="1"/>
</dbReference>
<accession>V4A3D9</accession>
<dbReference type="InterPro" id="IPR023139">
    <property type="entry name" value="PBDC1-like_dom_sf"/>
</dbReference>
<dbReference type="Proteomes" id="UP000030746">
    <property type="component" value="Unassembled WGS sequence"/>
</dbReference>
<feature type="non-terminal residue" evidence="2">
    <location>
        <position position="1"/>
    </location>
</feature>
<evidence type="ECO:0000313" key="2">
    <source>
        <dbReference type="EMBL" id="ESO98343.1"/>
    </source>
</evidence>
<dbReference type="HOGENOM" id="CLU_103791_1_0_1"/>
<dbReference type="RefSeq" id="XP_009051040.1">
    <property type="nucleotide sequence ID" value="XM_009052792.1"/>
</dbReference>
<reference evidence="2 3" key="1">
    <citation type="journal article" date="2013" name="Nature">
        <title>Insights into bilaterian evolution from three spiralian genomes.</title>
        <authorList>
            <person name="Simakov O."/>
            <person name="Marletaz F."/>
            <person name="Cho S.J."/>
            <person name="Edsinger-Gonzales E."/>
            <person name="Havlak P."/>
            <person name="Hellsten U."/>
            <person name="Kuo D.H."/>
            <person name="Larsson T."/>
            <person name="Lv J."/>
            <person name="Arendt D."/>
            <person name="Savage R."/>
            <person name="Osoegawa K."/>
            <person name="de Jong P."/>
            <person name="Grimwood J."/>
            <person name="Chapman J.A."/>
            <person name="Shapiro H."/>
            <person name="Aerts A."/>
            <person name="Otillar R.P."/>
            <person name="Terry A.Y."/>
            <person name="Boore J.L."/>
            <person name="Grigoriev I.V."/>
            <person name="Lindberg D.R."/>
            <person name="Seaver E.C."/>
            <person name="Weisblat D.A."/>
            <person name="Putnam N.H."/>
            <person name="Rokhsar D.S."/>
        </authorList>
    </citation>
    <scope>NUCLEOTIDE SEQUENCE [LARGE SCALE GENOMIC DNA]</scope>
</reference>
<protein>
    <recommendedName>
        <fullName evidence="1">Polysaccharide biosynthesis domain-containing protein</fullName>
    </recommendedName>
</protein>
<dbReference type="Gene3D" id="1.10.3560.10">
    <property type="entry name" value="yst0336 like domain"/>
    <property type="match status" value="1"/>
</dbReference>
<dbReference type="OMA" id="IQFYAFE"/>
<dbReference type="AlphaFoldDB" id="V4A3D9"/>
<dbReference type="GO" id="GO:0005737">
    <property type="term" value="C:cytoplasm"/>
    <property type="evidence" value="ECO:0007669"/>
    <property type="project" value="TreeGrafter"/>
</dbReference>
<dbReference type="PANTHER" id="PTHR13410">
    <property type="entry name" value="PROTEIN PBDC1"/>
    <property type="match status" value="1"/>
</dbReference>
<keyword evidence="3" id="KW-1185">Reference proteome</keyword>
<dbReference type="Pfam" id="PF04669">
    <property type="entry name" value="PBDC1"/>
    <property type="match status" value="1"/>
</dbReference>
<gene>
    <name evidence="2" type="ORF">LOTGIDRAFT_114503</name>
</gene>